<keyword evidence="2" id="KW-1185">Reference proteome</keyword>
<dbReference type="EMBL" id="KV018133">
    <property type="protein sequence ID" value="KZV17578.1"/>
    <property type="molecule type" value="Genomic_DNA"/>
</dbReference>
<organism evidence="1 2">
    <name type="scientific">Dorcoceras hygrometricum</name>
    <dbReference type="NCBI Taxonomy" id="472368"/>
    <lineage>
        <taxon>Eukaryota</taxon>
        <taxon>Viridiplantae</taxon>
        <taxon>Streptophyta</taxon>
        <taxon>Embryophyta</taxon>
        <taxon>Tracheophyta</taxon>
        <taxon>Spermatophyta</taxon>
        <taxon>Magnoliopsida</taxon>
        <taxon>eudicotyledons</taxon>
        <taxon>Gunneridae</taxon>
        <taxon>Pentapetalae</taxon>
        <taxon>asterids</taxon>
        <taxon>lamiids</taxon>
        <taxon>Lamiales</taxon>
        <taxon>Gesneriaceae</taxon>
        <taxon>Didymocarpoideae</taxon>
        <taxon>Trichosporeae</taxon>
        <taxon>Loxocarpinae</taxon>
        <taxon>Dorcoceras</taxon>
    </lineage>
</organism>
<evidence type="ECO:0000313" key="2">
    <source>
        <dbReference type="Proteomes" id="UP000250235"/>
    </source>
</evidence>
<dbReference type="Proteomes" id="UP000250235">
    <property type="component" value="Unassembled WGS sequence"/>
</dbReference>
<sequence>MPCVSPDFHQESFRIKHDDLKLFEKLLSKDSTKSNPSFRVLYYGDVSGAVPFVWETCPGTPKHTAFPHNLSIPPLTPPPSYYTSSSNNGSMNRSSGSKLMLHTLLRRMSFNYKKNSHLPSSPKSSSSDSWLSDSAGITSTAADLHKRKQFLSCFF</sequence>
<gene>
    <name evidence="1" type="ORF">F511_37136</name>
</gene>
<proteinExistence type="predicted"/>
<dbReference type="PANTHER" id="PTHR33257:SF4">
    <property type="entry name" value="EXPRESSED PROTEIN"/>
    <property type="match status" value="1"/>
</dbReference>
<dbReference type="PANTHER" id="PTHR33257">
    <property type="entry name" value="OS05G0165500 PROTEIN"/>
    <property type="match status" value="1"/>
</dbReference>
<name>A0A2Z7A7U9_9LAMI</name>
<protein>
    <submittedName>
        <fullName evidence="1">Uncharacterized protein</fullName>
    </submittedName>
</protein>
<reference evidence="1 2" key="1">
    <citation type="journal article" date="2015" name="Proc. Natl. Acad. Sci. U.S.A.">
        <title>The resurrection genome of Boea hygrometrica: A blueprint for survival of dehydration.</title>
        <authorList>
            <person name="Xiao L."/>
            <person name="Yang G."/>
            <person name="Zhang L."/>
            <person name="Yang X."/>
            <person name="Zhao S."/>
            <person name="Ji Z."/>
            <person name="Zhou Q."/>
            <person name="Hu M."/>
            <person name="Wang Y."/>
            <person name="Chen M."/>
            <person name="Xu Y."/>
            <person name="Jin H."/>
            <person name="Xiao X."/>
            <person name="Hu G."/>
            <person name="Bao F."/>
            <person name="Hu Y."/>
            <person name="Wan P."/>
            <person name="Li L."/>
            <person name="Deng X."/>
            <person name="Kuang T."/>
            <person name="Xiang C."/>
            <person name="Zhu J.K."/>
            <person name="Oliver M.J."/>
            <person name="He Y."/>
        </authorList>
    </citation>
    <scope>NUCLEOTIDE SEQUENCE [LARGE SCALE GENOMIC DNA]</scope>
    <source>
        <strain evidence="2">cv. XS01</strain>
    </source>
</reference>
<accession>A0A2Z7A7U9</accession>
<dbReference type="OrthoDB" id="908948at2759"/>
<evidence type="ECO:0000313" key="1">
    <source>
        <dbReference type="EMBL" id="KZV17578.1"/>
    </source>
</evidence>
<dbReference type="AlphaFoldDB" id="A0A2Z7A7U9"/>